<dbReference type="Proteomes" id="UP000054018">
    <property type="component" value="Unassembled WGS sequence"/>
</dbReference>
<evidence type="ECO:0000313" key="1">
    <source>
        <dbReference type="EMBL" id="KIK27155.1"/>
    </source>
</evidence>
<gene>
    <name evidence="1" type="ORF">PISMIDRAFT_674996</name>
</gene>
<dbReference type="EMBL" id="KN833697">
    <property type="protein sequence ID" value="KIK27155.1"/>
    <property type="molecule type" value="Genomic_DNA"/>
</dbReference>
<accession>A0A0C9YQ23</accession>
<evidence type="ECO:0000313" key="2">
    <source>
        <dbReference type="Proteomes" id="UP000054018"/>
    </source>
</evidence>
<dbReference type="HOGENOM" id="CLU_3056101_0_0_1"/>
<protein>
    <submittedName>
        <fullName evidence="1">Uncharacterized protein</fullName>
    </submittedName>
</protein>
<name>A0A0C9YQ23_9AGAM</name>
<organism evidence="1 2">
    <name type="scientific">Pisolithus microcarpus 441</name>
    <dbReference type="NCBI Taxonomy" id="765257"/>
    <lineage>
        <taxon>Eukaryota</taxon>
        <taxon>Fungi</taxon>
        <taxon>Dikarya</taxon>
        <taxon>Basidiomycota</taxon>
        <taxon>Agaricomycotina</taxon>
        <taxon>Agaricomycetes</taxon>
        <taxon>Agaricomycetidae</taxon>
        <taxon>Boletales</taxon>
        <taxon>Sclerodermatineae</taxon>
        <taxon>Pisolithaceae</taxon>
        <taxon>Pisolithus</taxon>
    </lineage>
</organism>
<dbReference type="AlphaFoldDB" id="A0A0C9YQ23"/>
<keyword evidence="2" id="KW-1185">Reference proteome</keyword>
<sequence length="54" mass="5806">MGYSLNNLAPEPNCSKGISILNRWPGRGKGLVGNSIAVPLRAARNRCEVLDRAV</sequence>
<reference evidence="1 2" key="1">
    <citation type="submission" date="2014-04" db="EMBL/GenBank/DDBJ databases">
        <authorList>
            <consortium name="DOE Joint Genome Institute"/>
            <person name="Kuo A."/>
            <person name="Kohler A."/>
            <person name="Costa M.D."/>
            <person name="Nagy L.G."/>
            <person name="Floudas D."/>
            <person name="Copeland A."/>
            <person name="Barry K.W."/>
            <person name="Cichocki N."/>
            <person name="Veneault-Fourrey C."/>
            <person name="LaButti K."/>
            <person name="Lindquist E.A."/>
            <person name="Lipzen A."/>
            <person name="Lundell T."/>
            <person name="Morin E."/>
            <person name="Murat C."/>
            <person name="Sun H."/>
            <person name="Tunlid A."/>
            <person name="Henrissat B."/>
            <person name="Grigoriev I.V."/>
            <person name="Hibbett D.S."/>
            <person name="Martin F."/>
            <person name="Nordberg H.P."/>
            <person name="Cantor M.N."/>
            <person name="Hua S.X."/>
        </authorList>
    </citation>
    <scope>NUCLEOTIDE SEQUENCE [LARGE SCALE GENOMIC DNA]</scope>
    <source>
        <strain evidence="1 2">441</strain>
    </source>
</reference>
<proteinExistence type="predicted"/>
<reference evidence="2" key="2">
    <citation type="submission" date="2015-01" db="EMBL/GenBank/DDBJ databases">
        <title>Evolutionary Origins and Diversification of the Mycorrhizal Mutualists.</title>
        <authorList>
            <consortium name="DOE Joint Genome Institute"/>
            <consortium name="Mycorrhizal Genomics Consortium"/>
            <person name="Kohler A."/>
            <person name="Kuo A."/>
            <person name="Nagy L.G."/>
            <person name="Floudas D."/>
            <person name="Copeland A."/>
            <person name="Barry K.W."/>
            <person name="Cichocki N."/>
            <person name="Veneault-Fourrey C."/>
            <person name="LaButti K."/>
            <person name="Lindquist E.A."/>
            <person name="Lipzen A."/>
            <person name="Lundell T."/>
            <person name="Morin E."/>
            <person name="Murat C."/>
            <person name="Riley R."/>
            <person name="Ohm R."/>
            <person name="Sun H."/>
            <person name="Tunlid A."/>
            <person name="Henrissat B."/>
            <person name="Grigoriev I.V."/>
            <person name="Hibbett D.S."/>
            <person name="Martin F."/>
        </authorList>
    </citation>
    <scope>NUCLEOTIDE SEQUENCE [LARGE SCALE GENOMIC DNA]</scope>
    <source>
        <strain evidence="2">441</strain>
    </source>
</reference>
<feature type="non-terminal residue" evidence="1">
    <location>
        <position position="1"/>
    </location>
</feature>